<dbReference type="Proteomes" id="UP000233350">
    <property type="component" value="Unassembled WGS sequence"/>
</dbReference>
<gene>
    <name evidence="2" type="ORF">BCM31_05925</name>
</gene>
<dbReference type="InterPro" id="IPR036411">
    <property type="entry name" value="TorD-like_sf"/>
</dbReference>
<dbReference type="EMBL" id="MBPK01000003">
    <property type="protein sequence ID" value="PKT82519.1"/>
    <property type="molecule type" value="Genomic_DNA"/>
</dbReference>
<sequence length="200" mass="23449">MLNNLSPQEMQDLKKARLLFYDFFYGLFVFELLEGRVELAKKQLEILQNAPFDEFSETSIVLLRQELGDNGIQNIKEEFSRLFALPFGEKQVGMHLSHYYENCIGAESLLKMRALLKKSDVRVETSEFKESEEHLGFLFGFMRHLIESENTELEEEVFLFIKDAYIGLIKEIRGRKDAKYYRALADILEGFIEFESDLYA</sequence>
<proteinExistence type="predicted"/>
<keyword evidence="1" id="KW-0143">Chaperone</keyword>
<evidence type="ECO:0008006" key="4">
    <source>
        <dbReference type="Google" id="ProtNLM"/>
    </source>
</evidence>
<accession>A0A2N3PLA6</accession>
<reference evidence="2 3" key="1">
    <citation type="submission" date="2016-07" db="EMBL/GenBank/DDBJ databases">
        <title>Detection of Helicobacter winghamensis from caecal content of red fox (Vulpes vulpes).</title>
        <authorList>
            <person name="Zanoni R.G."/>
            <person name="Florio D."/>
            <person name="Caffara M."/>
            <person name="Renzi M."/>
            <person name="Parisi A."/>
            <person name="Pasquali F."/>
            <person name="Manfreda G."/>
        </authorList>
    </citation>
    <scope>NUCLEOTIDE SEQUENCE [LARGE SCALE GENOMIC DNA]</scope>
    <source>
        <strain evidence="2 3">295_13</strain>
    </source>
</reference>
<comment type="caution">
    <text evidence="2">The sequence shown here is derived from an EMBL/GenBank/DDBJ whole genome shotgun (WGS) entry which is preliminary data.</text>
</comment>
<dbReference type="PANTHER" id="PTHR34227:SF1">
    <property type="entry name" value="DIMETHYL SULFOXIDE REDUCTASE CHAPERONE-RELATED"/>
    <property type="match status" value="1"/>
</dbReference>
<protein>
    <recommendedName>
        <fullName evidence="4">Molecular chaperone TorD family protein</fullName>
    </recommendedName>
</protein>
<dbReference type="InterPro" id="IPR050289">
    <property type="entry name" value="TorD/DmsD_chaperones"/>
</dbReference>
<organism evidence="2 3">
    <name type="scientific">Helicobacter winghamensis</name>
    <dbReference type="NCBI Taxonomy" id="157268"/>
    <lineage>
        <taxon>Bacteria</taxon>
        <taxon>Pseudomonadati</taxon>
        <taxon>Campylobacterota</taxon>
        <taxon>Epsilonproteobacteria</taxon>
        <taxon>Campylobacterales</taxon>
        <taxon>Helicobacteraceae</taxon>
        <taxon>Helicobacter</taxon>
    </lineage>
</organism>
<dbReference type="Pfam" id="PF02613">
    <property type="entry name" value="Nitrate_red_del"/>
    <property type="match status" value="1"/>
</dbReference>
<dbReference type="STRING" id="556267.HWAG_01497"/>
<dbReference type="InterPro" id="IPR020945">
    <property type="entry name" value="DMSO/NO3_reduct_chaperone"/>
</dbReference>
<dbReference type="OrthoDB" id="5323436at2"/>
<evidence type="ECO:0000313" key="2">
    <source>
        <dbReference type="EMBL" id="PKT82519.1"/>
    </source>
</evidence>
<evidence type="ECO:0000256" key="1">
    <source>
        <dbReference type="ARBA" id="ARBA00023186"/>
    </source>
</evidence>
<keyword evidence="3" id="KW-1185">Reference proteome</keyword>
<dbReference type="SUPFAM" id="SSF89155">
    <property type="entry name" value="TorD-like"/>
    <property type="match status" value="1"/>
</dbReference>
<dbReference type="PANTHER" id="PTHR34227">
    <property type="entry name" value="CHAPERONE PROTEIN YCDY"/>
    <property type="match status" value="1"/>
</dbReference>
<dbReference type="GeneID" id="97289764"/>
<dbReference type="RefSeq" id="WP_101312916.1">
    <property type="nucleotide sequence ID" value="NZ_CALJBS010000093.1"/>
</dbReference>
<name>A0A2N3PLA6_9HELI</name>
<dbReference type="AlphaFoldDB" id="A0A2N3PLA6"/>
<dbReference type="Gene3D" id="1.10.3480.10">
    <property type="entry name" value="TorD-like"/>
    <property type="match status" value="1"/>
</dbReference>
<evidence type="ECO:0000313" key="3">
    <source>
        <dbReference type="Proteomes" id="UP000233350"/>
    </source>
</evidence>